<dbReference type="AlphaFoldDB" id="A0A9N9GJU0"/>
<comment type="caution">
    <text evidence="1">The sequence shown here is derived from an EMBL/GenBank/DDBJ whole genome shotgun (WGS) entry which is preliminary data.</text>
</comment>
<name>A0A9N9GJU0_9GLOM</name>
<proteinExistence type="predicted"/>
<evidence type="ECO:0000313" key="1">
    <source>
        <dbReference type="EMBL" id="CAG8611052.1"/>
    </source>
</evidence>
<dbReference type="Proteomes" id="UP000789570">
    <property type="component" value="Unassembled WGS sequence"/>
</dbReference>
<organism evidence="1 2">
    <name type="scientific">Funneliformis caledonium</name>
    <dbReference type="NCBI Taxonomy" id="1117310"/>
    <lineage>
        <taxon>Eukaryota</taxon>
        <taxon>Fungi</taxon>
        <taxon>Fungi incertae sedis</taxon>
        <taxon>Mucoromycota</taxon>
        <taxon>Glomeromycotina</taxon>
        <taxon>Glomeromycetes</taxon>
        <taxon>Glomerales</taxon>
        <taxon>Glomeraceae</taxon>
        <taxon>Funneliformis</taxon>
    </lineage>
</organism>
<gene>
    <name evidence="1" type="ORF">FCALED_LOCUS9071</name>
</gene>
<keyword evidence="2" id="KW-1185">Reference proteome</keyword>
<accession>A0A9N9GJU0</accession>
<feature type="non-terminal residue" evidence="1">
    <location>
        <position position="1"/>
    </location>
</feature>
<protein>
    <submittedName>
        <fullName evidence="1">8603_t:CDS:1</fullName>
    </submittedName>
</protein>
<evidence type="ECO:0000313" key="2">
    <source>
        <dbReference type="Proteomes" id="UP000789570"/>
    </source>
</evidence>
<sequence>MPFFLTGSTTGSGVGSSISNSLTFILENTDDNGELEEPIEDNPAAYLAEVAEYTAKTDPTIKENIEWHISSPKSGESEEWFKEELSRQYSNTVLIIAI</sequence>
<reference evidence="1" key="1">
    <citation type="submission" date="2021-06" db="EMBL/GenBank/DDBJ databases">
        <authorList>
            <person name="Kallberg Y."/>
            <person name="Tangrot J."/>
            <person name="Rosling A."/>
        </authorList>
    </citation>
    <scope>NUCLEOTIDE SEQUENCE</scope>
    <source>
        <strain evidence="1">UK204</strain>
    </source>
</reference>
<feature type="non-terminal residue" evidence="1">
    <location>
        <position position="98"/>
    </location>
</feature>
<dbReference type="EMBL" id="CAJVPQ010002868">
    <property type="protein sequence ID" value="CAG8611052.1"/>
    <property type="molecule type" value="Genomic_DNA"/>
</dbReference>